<dbReference type="OrthoDB" id="618454at2"/>
<dbReference type="InterPro" id="IPR033985">
    <property type="entry name" value="SusD-like_N"/>
</dbReference>
<evidence type="ECO:0000259" key="6">
    <source>
        <dbReference type="Pfam" id="PF07980"/>
    </source>
</evidence>
<gene>
    <name evidence="8" type="ORF">LY11_04157</name>
</gene>
<dbReference type="InterPro" id="IPR012944">
    <property type="entry name" value="SusD_RagB_dom"/>
</dbReference>
<comment type="similarity">
    <text evidence="2">Belongs to the SusD family.</text>
</comment>
<dbReference type="AlphaFoldDB" id="A0A327SAN6"/>
<name>A0A327SAN6_9SPHI</name>
<proteinExistence type="inferred from homology"/>
<sequence>MKKNKNIYTKAVLGLGLIVAIAVIPACKKSFLNVPEQGKQNSAVFWKTAEDAGKGVSAIYGNLRSWENTAFPAIAIESMGSDDAEKGSTPSDASFFNDFDQFNVDPAQGNIGGFWSGQYRNINYANQVLDNVPAIVMDEALKARYLAEAKFVRAFSYFRLVRAFGNVPLRLTTPKDANVDYNLPQAPAAQVYAQIEKDLTEAAEILPQTYPAADKGRATKGAALTLHAKVAMYLKKWSDVATYTNQVMGMGYSLLPDYEKVFRLENENGPESIFEIQCVLLPGNPDASNSQYSQVQGVRGTSGVDGGGWGFNVPTADLAAAFEPGDPRRSGTILFRGTTTPEGDVIPKVGDNPMYNMKSYVPFKLYISNFNEGAQQNVRMLRYSDVLLMNAEAANELGNTGQALSSLEQVRRRARQGNPDILPAVTTTDQTALRAAIYKERRVEFAMEFDRYFDVIRQGRGTAVFGPKGWKAGKNEVWPIPQTEVDLSGGVLIQNPGY</sequence>
<dbReference type="Gene3D" id="1.25.40.390">
    <property type="match status" value="1"/>
</dbReference>
<dbReference type="SUPFAM" id="SSF48452">
    <property type="entry name" value="TPR-like"/>
    <property type="match status" value="1"/>
</dbReference>
<dbReference type="EMBL" id="QLLR01000027">
    <property type="protein sequence ID" value="RAJ25422.1"/>
    <property type="molecule type" value="Genomic_DNA"/>
</dbReference>
<evidence type="ECO:0000313" key="8">
    <source>
        <dbReference type="EMBL" id="RAJ25422.1"/>
    </source>
</evidence>
<evidence type="ECO:0000313" key="9">
    <source>
        <dbReference type="Proteomes" id="UP000249754"/>
    </source>
</evidence>
<organism evidence="8 9">
    <name type="scientific">Pedobacter cryoconitis</name>
    <dbReference type="NCBI Taxonomy" id="188932"/>
    <lineage>
        <taxon>Bacteria</taxon>
        <taxon>Pseudomonadati</taxon>
        <taxon>Bacteroidota</taxon>
        <taxon>Sphingobacteriia</taxon>
        <taxon>Sphingobacteriales</taxon>
        <taxon>Sphingobacteriaceae</taxon>
        <taxon>Pedobacter</taxon>
    </lineage>
</organism>
<feature type="domain" description="RagB/SusD" evidence="6">
    <location>
        <begin position="270"/>
        <end position="498"/>
    </location>
</feature>
<dbReference type="InterPro" id="IPR011990">
    <property type="entry name" value="TPR-like_helical_dom_sf"/>
</dbReference>
<dbReference type="Pfam" id="PF07980">
    <property type="entry name" value="SusD_RagB"/>
    <property type="match status" value="1"/>
</dbReference>
<dbReference type="STRING" id="188932.AY601_4798"/>
<dbReference type="RefSeq" id="WP_111635524.1">
    <property type="nucleotide sequence ID" value="NZ_QLLR01000027.1"/>
</dbReference>
<evidence type="ECO:0000259" key="7">
    <source>
        <dbReference type="Pfam" id="PF14322"/>
    </source>
</evidence>
<dbReference type="Pfam" id="PF14322">
    <property type="entry name" value="SusD-like_3"/>
    <property type="match status" value="1"/>
</dbReference>
<keyword evidence="3" id="KW-0732">Signal</keyword>
<keyword evidence="5" id="KW-0998">Cell outer membrane</keyword>
<evidence type="ECO:0000256" key="5">
    <source>
        <dbReference type="ARBA" id="ARBA00023237"/>
    </source>
</evidence>
<evidence type="ECO:0000256" key="4">
    <source>
        <dbReference type="ARBA" id="ARBA00023136"/>
    </source>
</evidence>
<reference evidence="8 9" key="1">
    <citation type="submission" date="2018-06" db="EMBL/GenBank/DDBJ databases">
        <title>Genomic Encyclopedia of Archaeal and Bacterial Type Strains, Phase II (KMG-II): from individual species to whole genera.</title>
        <authorList>
            <person name="Goeker M."/>
        </authorList>
    </citation>
    <scope>NUCLEOTIDE SEQUENCE [LARGE SCALE GENOMIC DNA]</scope>
    <source>
        <strain evidence="8 9">DSM 14825</strain>
    </source>
</reference>
<comment type="caution">
    <text evidence="8">The sequence shown here is derived from an EMBL/GenBank/DDBJ whole genome shotgun (WGS) entry which is preliminary data.</text>
</comment>
<protein>
    <submittedName>
        <fullName evidence="8">Putative outer membrane starch-binding protein</fullName>
    </submittedName>
</protein>
<evidence type="ECO:0000256" key="1">
    <source>
        <dbReference type="ARBA" id="ARBA00004442"/>
    </source>
</evidence>
<evidence type="ECO:0000256" key="2">
    <source>
        <dbReference type="ARBA" id="ARBA00006275"/>
    </source>
</evidence>
<keyword evidence="4" id="KW-0472">Membrane</keyword>
<dbReference type="Proteomes" id="UP000249754">
    <property type="component" value="Unassembled WGS sequence"/>
</dbReference>
<comment type="subcellular location">
    <subcellularLocation>
        <location evidence="1">Cell outer membrane</location>
    </subcellularLocation>
</comment>
<dbReference type="GO" id="GO:0009279">
    <property type="term" value="C:cell outer membrane"/>
    <property type="evidence" value="ECO:0007669"/>
    <property type="project" value="UniProtKB-SubCell"/>
</dbReference>
<accession>A0A327SAN6</accession>
<evidence type="ECO:0000256" key="3">
    <source>
        <dbReference type="ARBA" id="ARBA00022729"/>
    </source>
</evidence>
<feature type="domain" description="SusD-like N-terminal" evidence="7">
    <location>
        <begin position="75"/>
        <end position="230"/>
    </location>
</feature>
<dbReference type="CDD" id="cd08977">
    <property type="entry name" value="SusD"/>
    <property type="match status" value="1"/>
</dbReference>